<dbReference type="AlphaFoldDB" id="A0A4D4JBW1"/>
<comment type="subcellular location">
    <subcellularLocation>
        <location evidence="1">Cytoplasm</location>
    </subcellularLocation>
</comment>
<proteinExistence type="inferred from homology"/>
<accession>A0A4D4JBW1</accession>
<keyword evidence="6" id="KW-1185">Reference proteome</keyword>
<gene>
    <name evidence="5" type="ORF">GTS_44550</name>
</gene>
<comment type="caution">
    <text evidence="5">The sequence shown here is derived from an EMBL/GenBank/DDBJ whole genome shotgun (WGS) entry which is preliminary data.</text>
</comment>
<dbReference type="Proteomes" id="UP000298860">
    <property type="component" value="Unassembled WGS sequence"/>
</dbReference>
<keyword evidence="4" id="KW-0143">Chaperone</keyword>
<keyword evidence="3" id="KW-0963">Cytoplasm</keyword>
<evidence type="ECO:0000256" key="4">
    <source>
        <dbReference type="ARBA" id="ARBA00023186"/>
    </source>
</evidence>
<dbReference type="InterPro" id="IPR025734">
    <property type="entry name" value="EspG"/>
</dbReference>
<evidence type="ECO:0000256" key="2">
    <source>
        <dbReference type="ARBA" id="ARBA00006411"/>
    </source>
</evidence>
<dbReference type="EMBL" id="BJFL01000029">
    <property type="protein sequence ID" value="GDY32822.1"/>
    <property type="molecule type" value="Genomic_DNA"/>
</dbReference>
<reference evidence="6" key="1">
    <citation type="submission" date="2019-04" db="EMBL/GenBank/DDBJ databases">
        <title>Draft genome sequence of Pseudonocardiaceae bacterium SL3-2-4.</title>
        <authorList>
            <person name="Ningsih F."/>
            <person name="Yokota A."/>
            <person name="Sakai Y."/>
            <person name="Nanatani K."/>
            <person name="Yabe S."/>
            <person name="Oetari A."/>
            <person name="Sjamsuridzal W."/>
        </authorList>
    </citation>
    <scope>NUCLEOTIDE SEQUENCE [LARGE SCALE GENOMIC DNA]</scope>
    <source>
        <strain evidence="6">SL3-2-4</strain>
    </source>
</reference>
<dbReference type="RefSeq" id="WP_192909684.1">
    <property type="nucleotide sequence ID" value="NZ_BJFL01000029.1"/>
</dbReference>
<evidence type="ECO:0000313" key="6">
    <source>
        <dbReference type="Proteomes" id="UP000298860"/>
    </source>
</evidence>
<dbReference type="Pfam" id="PF14011">
    <property type="entry name" value="ESX-1_EspG"/>
    <property type="match status" value="1"/>
</dbReference>
<evidence type="ECO:0000256" key="1">
    <source>
        <dbReference type="ARBA" id="ARBA00004496"/>
    </source>
</evidence>
<organism evidence="5 6">
    <name type="scientific">Gandjariella thermophila</name>
    <dbReference type="NCBI Taxonomy" id="1931992"/>
    <lineage>
        <taxon>Bacteria</taxon>
        <taxon>Bacillati</taxon>
        <taxon>Actinomycetota</taxon>
        <taxon>Actinomycetes</taxon>
        <taxon>Pseudonocardiales</taxon>
        <taxon>Pseudonocardiaceae</taxon>
        <taxon>Gandjariella</taxon>
    </lineage>
</organism>
<evidence type="ECO:0000313" key="5">
    <source>
        <dbReference type="EMBL" id="GDY32822.1"/>
    </source>
</evidence>
<comment type="similarity">
    <text evidence="2">Belongs to the EspG family.</text>
</comment>
<sequence length="264" mass="28048">MSLDSGLWLDDLELDVLWHLAGGGRVPYPLEITWHGVTGSERRVLEQRALAGLRTRGLVERGPRGPRPAPEVEDVFALLARPRLTVDAFLGLDDLVRAVAASFGRAAVLAVQTADGTTFRRIRSTNLVGEIVGLLPARPAGRGYPVSVPAEVLAEATDAAGGEPGRFEALLSRGGVPGNQARALLVAAQGATGSGQFGATASDRVHGLRRASRVVSWFDTEEGRFFLSNRRGMDGRVWTTVVGADTPKLIQAVTELVAEVDPDA</sequence>
<evidence type="ECO:0000256" key="3">
    <source>
        <dbReference type="ARBA" id="ARBA00022490"/>
    </source>
</evidence>
<protein>
    <submittedName>
        <fullName evidence="5">ESX secretion-associated protein EspG</fullName>
    </submittedName>
</protein>
<name>A0A4D4JBW1_9PSEU</name>